<dbReference type="GO" id="GO:0004364">
    <property type="term" value="F:glutathione transferase activity"/>
    <property type="evidence" value="ECO:0007669"/>
    <property type="project" value="UniProtKB-EC"/>
</dbReference>
<comment type="caution">
    <text evidence="8">The sequence shown here is derived from an EMBL/GenBank/DDBJ whole genome shotgun (WGS) entry which is preliminary data.</text>
</comment>
<dbReference type="PROSITE" id="PS50405">
    <property type="entry name" value="GST_CTER"/>
    <property type="match status" value="1"/>
</dbReference>
<dbReference type="InterPro" id="IPR004046">
    <property type="entry name" value="GST_C"/>
</dbReference>
<dbReference type="InParanoid" id="A0A2R6P5U4"/>
<dbReference type="SFLD" id="SFLDG01154">
    <property type="entry name" value="Main.5:_Phi-like"/>
    <property type="match status" value="1"/>
</dbReference>
<keyword evidence="9" id="KW-1185">Reference proteome</keyword>
<gene>
    <name evidence="8" type="ORF">CEY00_Acc31618</name>
</gene>
<evidence type="ECO:0000256" key="3">
    <source>
        <dbReference type="ARBA" id="ARBA00022679"/>
    </source>
</evidence>
<organism evidence="8 9">
    <name type="scientific">Actinidia chinensis var. chinensis</name>
    <name type="common">Chinese soft-hair kiwi</name>
    <dbReference type="NCBI Taxonomy" id="1590841"/>
    <lineage>
        <taxon>Eukaryota</taxon>
        <taxon>Viridiplantae</taxon>
        <taxon>Streptophyta</taxon>
        <taxon>Embryophyta</taxon>
        <taxon>Tracheophyta</taxon>
        <taxon>Spermatophyta</taxon>
        <taxon>Magnoliopsida</taxon>
        <taxon>eudicotyledons</taxon>
        <taxon>Gunneridae</taxon>
        <taxon>Pentapetalae</taxon>
        <taxon>asterids</taxon>
        <taxon>Ericales</taxon>
        <taxon>Actinidiaceae</taxon>
        <taxon>Actinidia</taxon>
    </lineage>
</organism>
<dbReference type="EC" id="2.5.1.18" evidence="2"/>
<dbReference type="Gene3D" id="1.20.1050.10">
    <property type="match status" value="1"/>
</dbReference>
<dbReference type="Pfam" id="PF02798">
    <property type="entry name" value="GST_N"/>
    <property type="match status" value="1"/>
</dbReference>
<comment type="similarity">
    <text evidence="1">Belongs to the GST superfamily. Phi family.</text>
</comment>
<evidence type="ECO:0000313" key="8">
    <source>
        <dbReference type="EMBL" id="PSR86008.1"/>
    </source>
</evidence>
<dbReference type="OrthoDB" id="422574at2759"/>
<dbReference type="SFLD" id="SFLDS00019">
    <property type="entry name" value="Glutathione_Transferase_(cytos"/>
    <property type="match status" value="1"/>
</dbReference>
<name>A0A2R6P5U4_ACTCC</name>
<dbReference type="CDD" id="cd03053">
    <property type="entry name" value="GST_N_Phi"/>
    <property type="match status" value="1"/>
</dbReference>
<reference evidence="9" key="2">
    <citation type="journal article" date="2018" name="BMC Genomics">
        <title>A manually annotated Actinidia chinensis var. chinensis (kiwifruit) genome highlights the challenges associated with draft genomes and gene prediction in plants.</title>
        <authorList>
            <person name="Pilkington S.M."/>
            <person name="Crowhurst R."/>
            <person name="Hilario E."/>
            <person name="Nardozza S."/>
            <person name="Fraser L."/>
            <person name="Peng Y."/>
            <person name="Gunaseelan K."/>
            <person name="Simpson R."/>
            <person name="Tahir J."/>
            <person name="Deroles S.C."/>
            <person name="Templeton K."/>
            <person name="Luo Z."/>
            <person name="Davy M."/>
            <person name="Cheng C."/>
            <person name="McNeilage M."/>
            <person name="Scaglione D."/>
            <person name="Liu Y."/>
            <person name="Zhang Q."/>
            <person name="Datson P."/>
            <person name="De Silva N."/>
            <person name="Gardiner S.E."/>
            <person name="Bassett H."/>
            <person name="Chagne D."/>
            <person name="McCallum J."/>
            <person name="Dzierzon H."/>
            <person name="Deng C."/>
            <person name="Wang Y.Y."/>
            <person name="Barron L."/>
            <person name="Manako K."/>
            <person name="Bowen J."/>
            <person name="Foster T.M."/>
            <person name="Erridge Z.A."/>
            <person name="Tiffin H."/>
            <person name="Waite C.N."/>
            <person name="Davies K.M."/>
            <person name="Grierson E.P."/>
            <person name="Laing W.A."/>
            <person name="Kirk R."/>
            <person name="Chen X."/>
            <person name="Wood M."/>
            <person name="Montefiori M."/>
            <person name="Brummell D.A."/>
            <person name="Schwinn K.E."/>
            <person name="Catanach A."/>
            <person name="Fullerton C."/>
            <person name="Li D."/>
            <person name="Meiyalaghan S."/>
            <person name="Nieuwenhuizen N."/>
            <person name="Read N."/>
            <person name="Prakash R."/>
            <person name="Hunter D."/>
            <person name="Zhang H."/>
            <person name="McKenzie M."/>
            <person name="Knabel M."/>
            <person name="Harris A."/>
            <person name="Allan A.C."/>
            <person name="Gleave A."/>
            <person name="Chen A."/>
            <person name="Janssen B.J."/>
            <person name="Plunkett B."/>
            <person name="Ampomah-Dwamena C."/>
            <person name="Voogd C."/>
            <person name="Leif D."/>
            <person name="Lafferty D."/>
            <person name="Souleyre E.J.F."/>
            <person name="Varkonyi-Gasic E."/>
            <person name="Gambi F."/>
            <person name="Hanley J."/>
            <person name="Yao J.L."/>
            <person name="Cheung J."/>
            <person name="David K.M."/>
            <person name="Warren B."/>
            <person name="Marsh K."/>
            <person name="Snowden K.C."/>
            <person name="Lin-Wang K."/>
            <person name="Brian L."/>
            <person name="Martinez-Sanchez M."/>
            <person name="Wang M."/>
            <person name="Ileperuma N."/>
            <person name="Macnee N."/>
            <person name="Campin R."/>
            <person name="McAtee P."/>
            <person name="Drummond R.S.M."/>
            <person name="Espley R.V."/>
            <person name="Ireland H.S."/>
            <person name="Wu R."/>
            <person name="Atkinson R.G."/>
            <person name="Karunairetnam S."/>
            <person name="Bulley S."/>
            <person name="Chunkath S."/>
            <person name="Hanley Z."/>
            <person name="Storey R."/>
            <person name="Thrimawithana A.H."/>
            <person name="Thomson S."/>
            <person name="David C."/>
            <person name="Testolin R."/>
            <person name="Huang H."/>
            <person name="Hellens R.P."/>
            <person name="Schaffer R.J."/>
        </authorList>
    </citation>
    <scope>NUCLEOTIDE SEQUENCE [LARGE SCALE GENOMIC DNA]</scope>
    <source>
        <strain evidence="9">cv. Red5</strain>
    </source>
</reference>
<dbReference type="FunFam" id="1.20.1050.10:FF:000004">
    <property type="entry name" value="Glutathione S-transferase F2"/>
    <property type="match status" value="1"/>
</dbReference>
<reference evidence="8 9" key="1">
    <citation type="submission" date="2017-07" db="EMBL/GenBank/DDBJ databases">
        <title>An improved, manually edited Actinidia chinensis var. chinensis (kiwifruit) genome highlights the challenges associated with draft genomes and gene prediction in plants.</title>
        <authorList>
            <person name="Pilkington S."/>
            <person name="Crowhurst R."/>
            <person name="Hilario E."/>
            <person name="Nardozza S."/>
            <person name="Fraser L."/>
            <person name="Peng Y."/>
            <person name="Gunaseelan K."/>
            <person name="Simpson R."/>
            <person name="Tahir J."/>
            <person name="Deroles S."/>
            <person name="Templeton K."/>
            <person name="Luo Z."/>
            <person name="Davy M."/>
            <person name="Cheng C."/>
            <person name="Mcneilage M."/>
            <person name="Scaglione D."/>
            <person name="Liu Y."/>
            <person name="Zhang Q."/>
            <person name="Datson P."/>
            <person name="De Silva N."/>
            <person name="Gardiner S."/>
            <person name="Bassett H."/>
            <person name="Chagne D."/>
            <person name="Mccallum J."/>
            <person name="Dzierzon H."/>
            <person name="Deng C."/>
            <person name="Wang Y.-Y."/>
            <person name="Barron N."/>
            <person name="Manako K."/>
            <person name="Bowen J."/>
            <person name="Foster T."/>
            <person name="Erridge Z."/>
            <person name="Tiffin H."/>
            <person name="Waite C."/>
            <person name="Davies K."/>
            <person name="Grierson E."/>
            <person name="Laing W."/>
            <person name="Kirk R."/>
            <person name="Chen X."/>
            <person name="Wood M."/>
            <person name="Montefiori M."/>
            <person name="Brummell D."/>
            <person name="Schwinn K."/>
            <person name="Catanach A."/>
            <person name="Fullerton C."/>
            <person name="Li D."/>
            <person name="Meiyalaghan S."/>
            <person name="Nieuwenhuizen N."/>
            <person name="Read N."/>
            <person name="Prakash R."/>
            <person name="Hunter D."/>
            <person name="Zhang H."/>
            <person name="Mckenzie M."/>
            <person name="Knabel M."/>
            <person name="Harris A."/>
            <person name="Allan A."/>
            <person name="Chen A."/>
            <person name="Janssen B."/>
            <person name="Plunkett B."/>
            <person name="Dwamena C."/>
            <person name="Voogd C."/>
            <person name="Leif D."/>
            <person name="Lafferty D."/>
            <person name="Souleyre E."/>
            <person name="Varkonyi-Gasic E."/>
            <person name="Gambi F."/>
            <person name="Hanley J."/>
            <person name="Yao J.-L."/>
            <person name="Cheung J."/>
            <person name="David K."/>
            <person name="Warren B."/>
            <person name="Marsh K."/>
            <person name="Snowden K."/>
            <person name="Lin-Wang K."/>
            <person name="Brian L."/>
            <person name="Martinez-Sanchez M."/>
            <person name="Wang M."/>
            <person name="Ileperuma N."/>
            <person name="Macnee N."/>
            <person name="Campin R."/>
            <person name="Mcatee P."/>
            <person name="Drummond R."/>
            <person name="Espley R."/>
            <person name="Ireland H."/>
            <person name="Wu R."/>
            <person name="Atkinson R."/>
            <person name="Karunairetnam S."/>
            <person name="Bulley S."/>
            <person name="Chunkath S."/>
            <person name="Hanley Z."/>
            <person name="Storey R."/>
            <person name="Thrimawithana A."/>
            <person name="Thomson S."/>
            <person name="David C."/>
            <person name="Testolin R."/>
        </authorList>
    </citation>
    <scope>NUCLEOTIDE SEQUENCE [LARGE SCALE GENOMIC DNA]</scope>
    <source>
        <strain evidence="9">cv. Red5</strain>
        <tissue evidence="8">Young leaf</tissue>
    </source>
</reference>
<evidence type="ECO:0000256" key="4">
    <source>
        <dbReference type="ARBA" id="ARBA00047960"/>
    </source>
</evidence>
<dbReference type="STRING" id="1590841.A0A2R6P5U4"/>
<dbReference type="GO" id="GO:0005737">
    <property type="term" value="C:cytoplasm"/>
    <property type="evidence" value="ECO:0007669"/>
    <property type="project" value="TreeGrafter"/>
</dbReference>
<dbReference type="InterPro" id="IPR040079">
    <property type="entry name" value="Glutathione_S-Trfase"/>
</dbReference>
<dbReference type="FunFam" id="3.40.30.10:FF:000016">
    <property type="entry name" value="Glutathione S-transferase F2"/>
    <property type="match status" value="1"/>
</dbReference>
<dbReference type="EMBL" id="NKQK01000028">
    <property type="protein sequence ID" value="PSR86008.1"/>
    <property type="molecule type" value="Genomic_DNA"/>
</dbReference>
<evidence type="ECO:0000256" key="1">
    <source>
        <dbReference type="ARBA" id="ARBA00010128"/>
    </source>
</evidence>
<dbReference type="OMA" id="FNSRRVW"/>
<evidence type="ECO:0000259" key="6">
    <source>
        <dbReference type="PROSITE" id="PS50404"/>
    </source>
</evidence>
<evidence type="ECO:0000259" key="7">
    <source>
        <dbReference type="PROSITE" id="PS50405"/>
    </source>
</evidence>
<dbReference type="GO" id="GO:0009407">
    <property type="term" value="P:toxin catabolic process"/>
    <property type="evidence" value="ECO:0007669"/>
    <property type="project" value="UniProtKB-ARBA"/>
</dbReference>
<dbReference type="SUPFAM" id="SSF47616">
    <property type="entry name" value="GST C-terminal domain-like"/>
    <property type="match status" value="1"/>
</dbReference>
<accession>A0A2R6P5U4</accession>
<evidence type="ECO:0000256" key="5">
    <source>
        <dbReference type="ARBA" id="ARBA00081070"/>
    </source>
</evidence>
<dbReference type="InterPro" id="IPR036249">
    <property type="entry name" value="Thioredoxin-like_sf"/>
</dbReference>
<dbReference type="GO" id="GO:0006749">
    <property type="term" value="P:glutathione metabolic process"/>
    <property type="evidence" value="ECO:0007669"/>
    <property type="project" value="TreeGrafter"/>
</dbReference>
<dbReference type="GO" id="GO:0043295">
    <property type="term" value="F:glutathione binding"/>
    <property type="evidence" value="ECO:0007669"/>
    <property type="project" value="TreeGrafter"/>
</dbReference>
<comment type="catalytic activity">
    <reaction evidence="4">
        <text>RX + glutathione = an S-substituted glutathione + a halide anion + H(+)</text>
        <dbReference type="Rhea" id="RHEA:16437"/>
        <dbReference type="ChEBI" id="CHEBI:15378"/>
        <dbReference type="ChEBI" id="CHEBI:16042"/>
        <dbReference type="ChEBI" id="CHEBI:17792"/>
        <dbReference type="ChEBI" id="CHEBI:57925"/>
        <dbReference type="ChEBI" id="CHEBI:90779"/>
        <dbReference type="EC" id="2.5.1.18"/>
    </reaction>
</comment>
<dbReference type="CDD" id="cd03187">
    <property type="entry name" value="GST_C_Phi"/>
    <property type="match status" value="1"/>
</dbReference>
<feature type="domain" description="GST C-terminal" evidence="7">
    <location>
        <begin position="90"/>
        <end position="215"/>
    </location>
</feature>
<protein>
    <recommendedName>
        <fullName evidence="2">glutathione transferase</fullName>
        <ecNumber evidence="2">2.5.1.18</ecNumber>
    </recommendedName>
    <alternativeName>
        <fullName evidence="5">GST class-phi</fullName>
    </alternativeName>
</protein>
<dbReference type="Pfam" id="PF00043">
    <property type="entry name" value="GST_C"/>
    <property type="match status" value="1"/>
</dbReference>
<dbReference type="PROSITE" id="PS50404">
    <property type="entry name" value="GST_NTER"/>
    <property type="match status" value="1"/>
</dbReference>
<keyword evidence="3 8" id="KW-0808">Transferase</keyword>
<dbReference type="Gene3D" id="3.40.30.10">
    <property type="entry name" value="Glutaredoxin"/>
    <property type="match status" value="1"/>
</dbReference>
<dbReference type="SUPFAM" id="SSF52833">
    <property type="entry name" value="Thioredoxin-like"/>
    <property type="match status" value="1"/>
</dbReference>
<dbReference type="AlphaFoldDB" id="A0A2R6P5U4"/>
<dbReference type="Proteomes" id="UP000241394">
    <property type="component" value="Chromosome LG28"/>
</dbReference>
<evidence type="ECO:0000313" key="9">
    <source>
        <dbReference type="Proteomes" id="UP000241394"/>
    </source>
</evidence>
<dbReference type="InterPro" id="IPR034347">
    <property type="entry name" value="GST_Phi_C"/>
</dbReference>
<dbReference type="InterPro" id="IPR004045">
    <property type="entry name" value="Glutathione_S-Trfase_N"/>
</dbReference>
<dbReference type="PANTHER" id="PTHR43900">
    <property type="entry name" value="GLUTATHIONE S-TRANSFERASE RHO"/>
    <property type="match status" value="1"/>
</dbReference>
<dbReference type="Gramene" id="PSR86008">
    <property type="protein sequence ID" value="PSR86008"/>
    <property type="gene ID" value="CEY00_Acc31618"/>
</dbReference>
<sequence>MAAMKVHGNVFSTATQRVVACLIEKDLDYEFVPVDMKSGEHKKDHFLCLNPFGQVPAFEDGDLKLFESRAITQFIGHVYSGKGTQLIFENPKKMTIMAVWMEVEAHQFDPVASKLGLELAVKPMLGMTTDAAVVEENEAKLAKVLDIYEARLAQNKYMGGDAFTLADLHHLPTVQVLMGTQCKKLFDSRPCVSAWCAEILARPSWAKVLAMQANN</sequence>
<dbReference type="InterPro" id="IPR010987">
    <property type="entry name" value="Glutathione-S-Trfase_C-like"/>
</dbReference>
<dbReference type="FunCoup" id="A0A2R6P5U4">
    <property type="interactions" value="2287"/>
</dbReference>
<dbReference type="PANTHER" id="PTHR43900:SF47">
    <property type="entry name" value="GLUTATHIONE S-TRANSFERASE F6-RELATED"/>
    <property type="match status" value="1"/>
</dbReference>
<proteinExistence type="inferred from homology"/>
<evidence type="ECO:0000256" key="2">
    <source>
        <dbReference type="ARBA" id="ARBA00012452"/>
    </source>
</evidence>
<feature type="domain" description="GST N-terminal" evidence="6">
    <location>
        <begin position="2"/>
        <end position="83"/>
    </location>
</feature>
<dbReference type="InterPro" id="IPR036282">
    <property type="entry name" value="Glutathione-S-Trfase_C_sf"/>
</dbReference>
<dbReference type="SFLD" id="SFLDG00358">
    <property type="entry name" value="Main_(cytGST)"/>
    <property type="match status" value="1"/>
</dbReference>